<keyword evidence="5 8" id="KW-0560">Oxidoreductase</keyword>
<dbReference type="Pfam" id="PF00067">
    <property type="entry name" value="p450"/>
    <property type="match status" value="1"/>
</dbReference>
<evidence type="ECO:0000256" key="7">
    <source>
        <dbReference type="PIRSR" id="PIRSR602401-1"/>
    </source>
</evidence>
<evidence type="ECO:0000256" key="1">
    <source>
        <dbReference type="ARBA" id="ARBA00001971"/>
    </source>
</evidence>
<dbReference type="PROSITE" id="PS00086">
    <property type="entry name" value="CYTOCHROME_P450"/>
    <property type="match status" value="1"/>
</dbReference>
<feature type="transmembrane region" description="Helical" evidence="9">
    <location>
        <begin position="6"/>
        <end position="23"/>
    </location>
</feature>
<proteinExistence type="inferred from homology"/>
<evidence type="ECO:0000256" key="2">
    <source>
        <dbReference type="ARBA" id="ARBA00004167"/>
    </source>
</evidence>
<evidence type="ECO:0000256" key="5">
    <source>
        <dbReference type="ARBA" id="ARBA00023002"/>
    </source>
</evidence>
<name>A0A022QHZ9_ERYGU</name>
<comment type="cofactor">
    <cofactor evidence="1 7">
        <name>heme</name>
        <dbReference type="ChEBI" id="CHEBI:30413"/>
    </cofactor>
</comment>
<dbReference type="PRINTS" id="PR00463">
    <property type="entry name" value="EP450I"/>
</dbReference>
<keyword evidence="6 7" id="KW-0408">Iron</keyword>
<evidence type="ECO:0008006" key="12">
    <source>
        <dbReference type="Google" id="ProtNLM"/>
    </source>
</evidence>
<dbReference type="STRING" id="4155.A0A022QHZ9"/>
<dbReference type="GO" id="GO:0005506">
    <property type="term" value="F:iron ion binding"/>
    <property type="evidence" value="ECO:0007669"/>
    <property type="project" value="InterPro"/>
</dbReference>
<dbReference type="OrthoDB" id="1470350at2759"/>
<accession>A0A022QHZ9</accession>
<dbReference type="GO" id="GO:0004497">
    <property type="term" value="F:monooxygenase activity"/>
    <property type="evidence" value="ECO:0007669"/>
    <property type="project" value="UniProtKB-KW"/>
</dbReference>
<dbReference type="PRINTS" id="PR00385">
    <property type="entry name" value="P450"/>
</dbReference>
<sequence length="507" mass="57682">MYTAIILLVIFIYLPYHFYRNYFHARKDKKSSPAPPPTDWPIFGMLPGLLLNCGRVHTFMTELLESSGGTFYLKGAWFANMSMLITSDPANVHYILAKNFPNFEKGPQFKKMFDVLGDGIFNAESESWEIQKRTAKSLMHNTSFPDFIARTSWSKVENALIPILELASETGTEVDLQELFQRFAFDCSCITVLGHDPVSLCKELPHLPHEKAFADAEQAVLYRHMLPEFTWKLQSWLHIGKENELTKAKDVIHRFVSDCISMKHQDFNLTGPKDDGLDMLTSCMRARADEGINAAPNNYSDEVWKDTLLNLIFAGKDTISAALAWFFWLVATNPAEQEKIRREIDDTNWRFTTIEESKKLVYLHGALCETLRLFPPVPFQHKAPVEHDILPSGHRISPNTKTVLSFYSMGRMESIWGNDCLDFKPGRWIDPETGRVRTEPSFKFTAFNAGPRSCLGKDVSFIQLKIVAAAIVSRFNIRVARGFSVTPSISVILHMKHGLKVKVSDFA</sequence>
<dbReference type="GO" id="GO:0016705">
    <property type="term" value="F:oxidoreductase activity, acting on paired donors, with incorporation or reduction of molecular oxygen"/>
    <property type="evidence" value="ECO:0007669"/>
    <property type="project" value="InterPro"/>
</dbReference>
<protein>
    <recommendedName>
        <fullName evidence="12">Cytochrome P450</fullName>
    </recommendedName>
</protein>
<evidence type="ECO:0000313" key="10">
    <source>
        <dbReference type="EMBL" id="EYU27556.1"/>
    </source>
</evidence>
<dbReference type="InterPro" id="IPR036396">
    <property type="entry name" value="Cyt_P450_sf"/>
</dbReference>
<keyword evidence="4 7" id="KW-0479">Metal-binding</keyword>
<evidence type="ECO:0000256" key="4">
    <source>
        <dbReference type="ARBA" id="ARBA00022723"/>
    </source>
</evidence>
<dbReference type="Gene3D" id="1.10.630.10">
    <property type="entry name" value="Cytochrome P450"/>
    <property type="match status" value="1"/>
</dbReference>
<dbReference type="GO" id="GO:0016020">
    <property type="term" value="C:membrane"/>
    <property type="evidence" value="ECO:0007669"/>
    <property type="project" value="UniProtKB-SubCell"/>
</dbReference>
<dbReference type="Proteomes" id="UP000030748">
    <property type="component" value="Unassembled WGS sequence"/>
</dbReference>
<reference evidence="10 11" key="1">
    <citation type="journal article" date="2013" name="Proc. Natl. Acad. Sci. U.S.A.">
        <title>Fine-scale variation in meiotic recombination in Mimulus inferred from population shotgun sequencing.</title>
        <authorList>
            <person name="Hellsten U."/>
            <person name="Wright K.M."/>
            <person name="Jenkins J."/>
            <person name="Shu S."/>
            <person name="Yuan Y."/>
            <person name="Wessler S.R."/>
            <person name="Schmutz J."/>
            <person name="Willis J.H."/>
            <person name="Rokhsar D.S."/>
        </authorList>
    </citation>
    <scope>NUCLEOTIDE SEQUENCE [LARGE SCALE GENOMIC DNA]</scope>
    <source>
        <strain evidence="11">cv. DUN x IM62</strain>
    </source>
</reference>
<comment type="subcellular location">
    <subcellularLocation>
        <location evidence="2">Membrane</location>
        <topology evidence="2">Single-pass membrane protein</topology>
    </subcellularLocation>
</comment>
<keyword evidence="8" id="KW-0503">Monooxygenase</keyword>
<gene>
    <name evidence="10" type="ORF">MIMGU_mgv1a021423mg</name>
</gene>
<evidence type="ECO:0000256" key="3">
    <source>
        <dbReference type="ARBA" id="ARBA00010617"/>
    </source>
</evidence>
<dbReference type="CDD" id="cd11064">
    <property type="entry name" value="CYP86A"/>
    <property type="match status" value="1"/>
</dbReference>
<keyword evidence="11" id="KW-1185">Reference proteome</keyword>
<comment type="similarity">
    <text evidence="3 8">Belongs to the cytochrome P450 family.</text>
</comment>
<dbReference type="InterPro" id="IPR002401">
    <property type="entry name" value="Cyt_P450_E_grp-I"/>
</dbReference>
<dbReference type="KEGG" id="egt:105968302"/>
<evidence type="ECO:0000313" key="11">
    <source>
        <dbReference type="Proteomes" id="UP000030748"/>
    </source>
</evidence>
<dbReference type="InterPro" id="IPR017972">
    <property type="entry name" value="Cyt_P450_CS"/>
</dbReference>
<evidence type="ECO:0000256" key="8">
    <source>
        <dbReference type="RuleBase" id="RU000461"/>
    </source>
</evidence>
<dbReference type="EMBL" id="KI631456">
    <property type="protein sequence ID" value="EYU27556.1"/>
    <property type="molecule type" value="Genomic_DNA"/>
</dbReference>
<dbReference type="PANTHER" id="PTHR24296">
    <property type="entry name" value="CYTOCHROME P450"/>
    <property type="match status" value="1"/>
</dbReference>
<feature type="binding site" description="axial binding residue" evidence="7">
    <location>
        <position position="454"/>
    </location>
    <ligand>
        <name>heme</name>
        <dbReference type="ChEBI" id="CHEBI:30413"/>
    </ligand>
    <ligandPart>
        <name>Fe</name>
        <dbReference type="ChEBI" id="CHEBI:18248"/>
    </ligandPart>
</feature>
<evidence type="ECO:0000256" key="9">
    <source>
        <dbReference type="SAM" id="Phobius"/>
    </source>
</evidence>
<dbReference type="InterPro" id="IPR001128">
    <property type="entry name" value="Cyt_P450"/>
</dbReference>
<keyword evidence="9" id="KW-0472">Membrane</keyword>
<dbReference type="OMA" id="MACQAEV"/>
<organism evidence="10 11">
    <name type="scientific">Erythranthe guttata</name>
    <name type="common">Yellow monkey flower</name>
    <name type="synonym">Mimulus guttatus</name>
    <dbReference type="NCBI Taxonomy" id="4155"/>
    <lineage>
        <taxon>Eukaryota</taxon>
        <taxon>Viridiplantae</taxon>
        <taxon>Streptophyta</taxon>
        <taxon>Embryophyta</taxon>
        <taxon>Tracheophyta</taxon>
        <taxon>Spermatophyta</taxon>
        <taxon>Magnoliopsida</taxon>
        <taxon>eudicotyledons</taxon>
        <taxon>Gunneridae</taxon>
        <taxon>Pentapetalae</taxon>
        <taxon>asterids</taxon>
        <taxon>lamiids</taxon>
        <taxon>Lamiales</taxon>
        <taxon>Phrymaceae</taxon>
        <taxon>Erythranthe</taxon>
    </lineage>
</organism>
<dbReference type="GO" id="GO:0020037">
    <property type="term" value="F:heme binding"/>
    <property type="evidence" value="ECO:0007669"/>
    <property type="project" value="InterPro"/>
</dbReference>
<dbReference type="eggNOG" id="KOG0157">
    <property type="taxonomic scope" value="Eukaryota"/>
</dbReference>
<keyword evidence="7 8" id="KW-0349">Heme</keyword>
<keyword evidence="9" id="KW-0812">Transmembrane</keyword>
<dbReference type="AlphaFoldDB" id="A0A022QHZ9"/>
<keyword evidence="9" id="KW-1133">Transmembrane helix</keyword>
<evidence type="ECO:0000256" key="6">
    <source>
        <dbReference type="ARBA" id="ARBA00023004"/>
    </source>
</evidence>
<dbReference type="SUPFAM" id="SSF48264">
    <property type="entry name" value="Cytochrome P450"/>
    <property type="match status" value="1"/>
</dbReference>
<dbReference type="GO" id="GO:0006629">
    <property type="term" value="P:lipid metabolic process"/>
    <property type="evidence" value="ECO:0007669"/>
    <property type="project" value="UniProtKB-ARBA"/>
</dbReference>